<dbReference type="InterPro" id="IPR051086">
    <property type="entry name" value="RNase_D-like"/>
</dbReference>
<organism evidence="2 3">
    <name type="scientific">Calothrix parasitica NIES-267</name>
    <dbReference type="NCBI Taxonomy" id="1973488"/>
    <lineage>
        <taxon>Bacteria</taxon>
        <taxon>Bacillati</taxon>
        <taxon>Cyanobacteriota</taxon>
        <taxon>Cyanophyceae</taxon>
        <taxon>Nostocales</taxon>
        <taxon>Calotrichaceae</taxon>
        <taxon>Calothrix</taxon>
    </lineage>
</organism>
<keyword evidence="3" id="KW-1185">Reference proteome</keyword>
<dbReference type="InterPro" id="IPR012337">
    <property type="entry name" value="RNaseH-like_sf"/>
</dbReference>
<dbReference type="Proteomes" id="UP000218418">
    <property type="component" value="Chromosome"/>
</dbReference>
<dbReference type="GO" id="GO:0003676">
    <property type="term" value="F:nucleic acid binding"/>
    <property type="evidence" value="ECO:0007669"/>
    <property type="project" value="InterPro"/>
</dbReference>
<evidence type="ECO:0000313" key="3">
    <source>
        <dbReference type="Proteomes" id="UP000218418"/>
    </source>
</evidence>
<name>A0A1Z4LMT0_9CYAN</name>
<dbReference type="Pfam" id="PF01612">
    <property type="entry name" value="DNA_pol_A_exo1"/>
    <property type="match status" value="1"/>
</dbReference>
<dbReference type="GO" id="GO:0006139">
    <property type="term" value="P:nucleobase-containing compound metabolic process"/>
    <property type="evidence" value="ECO:0007669"/>
    <property type="project" value="InterPro"/>
</dbReference>
<dbReference type="EMBL" id="AP018227">
    <property type="protein sequence ID" value="BAY82527.1"/>
    <property type="molecule type" value="Genomic_DNA"/>
</dbReference>
<proteinExistence type="predicted"/>
<dbReference type="AlphaFoldDB" id="A0A1Z4LMT0"/>
<gene>
    <name evidence="2" type="ORF">NIES267_20080</name>
</gene>
<evidence type="ECO:0000259" key="1">
    <source>
        <dbReference type="SMART" id="SM00474"/>
    </source>
</evidence>
<dbReference type="InterPro" id="IPR036397">
    <property type="entry name" value="RNaseH_sf"/>
</dbReference>
<dbReference type="PANTHER" id="PTHR47649:SF1">
    <property type="entry name" value="RIBONUCLEASE D"/>
    <property type="match status" value="1"/>
</dbReference>
<keyword evidence="2" id="KW-0378">Hydrolase</keyword>
<accession>A0A1Z4LMT0</accession>
<dbReference type="InterPro" id="IPR002562">
    <property type="entry name" value="3'-5'_exonuclease_dom"/>
</dbReference>
<sequence>MPYLKSADEIRSLVAKLNKANTLWLDTEVADYDTRNPRLSLIQVLDDCTDLTGESVYILDVLEQPEVVAEFIEEIMINPSIEKVFHNAKYDLRFLGKKKAQNVTCTLEMAKTIPYYILPLPNYQLKTLAIELCHFQDIDKQYQNSDWGIRPLNEEQIEYAYLDCIILAQVHLRLLELSEKINFDALSEDLTLLGDEYIELEQQWKLLKSEFEHLQERIKKAMQAQNLSETSYFKLNSYERTTKKVPFSELVRLVETKDLDLDFDITLTKDMQKNLGDNLQQLAVDTSKTSSLRLTSKQGEDEE</sequence>
<dbReference type="PANTHER" id="PTHR47649">
    <property type="entry name" value="RIBONUCLEASE D"/>
    <property type="match status" value="1"/>
</dbReference>
<feature type="domain" description="3'-5' exonuclease" evidence="1">
    <location>
        <begin position="1"/>
        <end position="179"/>
    </location>
</feature>
<dbReference type="SMART" id="SM00474">
    <property type="entry name" value="35EXOc"/>
    <property type="match status" value="1"/>
</dbReference>
<dbReference type="OrthoDB" id="144122at2"/>
<dbReference type="Gene3D" id="3.30.420.10">
    <property type="entry name" value="Ribonuclease H-like superfamily/Ribonuclease H"/>
    <property type="match status" value="1"/>
</dbReference>
<dbReference type="GO" id="GO:0008408">
    <property type="term" value="F:3'-5' exonuclease activity"/>
    <property type="evidence" value="ECO:0007669"/>
    <property type="project" value="InterPro"/>
</dbReference>
<protein>
    <submittedName>
        <fullName evidence="2">3'-5' exonuclease</fullName>
    </submittedName>
</protein>
<keyword evidence="2" id="KW-0540">Nuclease</keyword>
<keyword evidence="2" id="KW-0269">Exonuclease</keyword>
<dbReference type="SUPFAM" id="SSF53098">
    <property type="entry name" value="Ribonuclease H-like"/>
    <property type="match status" value="1"/>
</dbReference>
<reference evidence="2 3" key="1">
    <citation type="submission" date="2017-06" db="EMBL/GenBank/DDBJ databases">
        <title>Genome sequencing of cyanobaciteial culture collection at National Institute for Environmental Studies (NIES).</title>
        <authorList>
            <person name="Hirose Y."/>
            <person name="Shimura Y."/>
            <person name="Fujisawa T."/>
            <person name="Nakamura Y."/>
            <person name="Kawachi M."/>
        </authorList>
    </citation>
    <scope>NUCLEOTIDE SEQUENCE [LARGE SCALE GENOMIC DNA]</scope>
    <source>
        <strain evidence="2 3">NIES-267</strain>
    </source>
</reference>
<evidence type="ECO:0000313" key="2">
    <source>
        <dbReference type="EMBL" id="BAY82527.1"/>
    </source>
</evidence>